<organism evidence="1 2">
    <name type="scientific">Deinococcus yavapaiensis KR-236</name>
    <dbReference type="NCBI Taxonomy" id="694435"/>
    <lineage>
        <taxon>Bacteria</taxon>
        <taxon>Thermotogati</taxon>
        <taxon>Deinococcota</taxon>
        <taxon>Deinococci</taxon>
        <taxon>Deinococcales</taxon>
        <taxon>Deinococcaceae</taxon>
        <taxon>Deinococcus</taxon>
    </lineage>
</organism>
<dbReference type="PANTHER" id="PTHR34309">
    <property type="entry name" value="SLR1406 PROTEIN"/>
    <property type="match status" value="1"/>
</dbReference>
<accession>A0A318SGC6</accession>
<name>A0A318SGC6_9DEIO</name>
<gene>
    <name evidence="1" type="ORF">DES52_11095</name>
</gene>
<protein>
    <submittedName>
        <fullName evidence="1">Uncharacterized protein GlcG (DUF336 family)</fullName>
    </submittedName>
</protein>
<keyword evidence="2" id="KW-1185">Reference proteome</keyword>
<dbReference type="Pfam" id="PF03928">
    <property type="entry name" value="HbpS-like"/>
    <property type="match status" value="1"/>
</dbReference>
<dbReference type="SUPFAM" id="SSF143744">
    <property type="entry name" value="GlcG-like"/>
    <property type="match status" value="1"/>
</dbReference>
<evidence type="ECO:0000313" key="1">
    <source>
        <dbReference type="EMBL" id="PYE53111.1"/>
    </source>
</evidence>
<dbReference type="Proteomes" id="UP000248326">
    <property type="component" value="Unassembled WGS sequence"/>
</dbReference>
<reference evidence="1 2" key="1">
    <citation type="submission" date="2018-06" db="EMBL/GenBank/DDBJ databases">
        <title>Genomic Encyclopedia of Type Strains, Phase IV (KMG-IV): sequencing the most valuable type-strain genomes for metagenomic binning, comparative biology and taxonomic classification.</title>
        <authorList>
            <person name="Goeker M."/>
        </authorList>
    </citation>
    <scope>NUCLEOTIDE SEQUENCE [LARGE SCALE GENOMIC DNA]</scope>
    <source>
        <strain evidence="1 2">DSM 18048</strain>
    </source>
</reference>
<sequence>MAFGAHPRHDERMNKFLLGLLLTSSALAQNAQPATPQPVQLSTDVTVAQPTVTLSAAVRIAQLAVGNCAQQGYFVAVTVVDRAGVTLAVARAENAGPHTIDASYRKAYTSASARNTTAAIAENIRNNPASAELARIDRFLVVAGGAPIRVSNVVVGAIGVGGAPSGAIDEKCGTDAVATVLGG</sequence>
<dbReference type="Gene3D" id="3.30.450.150">
    <property type="entry name" value="Haem-degrading domain"/>
    <property type="match status" value="1"/>
</dbReference>
<evidence type="ECO:0000313" key="2">
    <source>
        <dbReference type="Proteomes" id="UP000248326"/>
    </source>
</evidence>
<proteinExistence type="predicted"/>
<dbReference type="InterPro" id="IPR052517">
    <property type="entry name" value="GlcG_carb_metab_protein"/>
</dbReference>
<comment type="caution">
    <text evidence="1">The sequence shown here is derived from an EMBL/GenBank/DDBJ whole genome shotgun (WGS) entry which is preliminary data.</text>
</comment>
<dbReference type="InterPro" id="IPR038084">
    <property type="entry name" value="PduO/GlcC-like_sf"/>
</dbReference>
<dbReference type="AlphaFoldDB" id="A0A318SGC6"/>
<dbReference type="PANTHER" id="PTHR34309:SF10">
    <property type="entry name" value="SLR1406 PROTEIN"/>
    <property type="match status" value="1"/>
</dbReference>
<dbReference type="EMBL" id="QJSX01000010">
    <property type="protein sequence ID" value="PYE53111.1"/>
    <property type="molecule type" value="Genomic_DNA"/>
</dbReference>
<dbReference type="InterPro" id="IPR005624">
    <property type="entry name" value="PduO/GlcC-like"/>
</dbReference>